<organism evidence="1 2">
    <name type="scientific">Ataeniobius toweri</name>
    <dbReference type="NCBI Taxonomy" id="208326"/>
    <lineage>
        <taxon>Eukaryota</taxon>
        <taxon>Metazoa</taxon>
        <taxon>Chordata</taxon>
        <taxon>Craniata</taxon>
        <taxon>Vertebrata</taxon>
        <taxon>Euteleostomi</taxon>
        <taxon>Actinopterygii</taxon>
        <taxon>Neopterygii</taxon>
        <taxon>Teleostei</taxon>
        <taxon>Neoteleostei</taxon>
        <taxon>Acanthomorphata</taxon>
        <taxon>Ovalentaria</taxon>
        <taxon>Atherinomorphae</taxon>
        <taxon>Cyprinodontiformes</taxon>
        <taxon>Goodeidae</taxon>
        <taxon>Ataeniobius</taxon>
    </lineage>
</organism>
<protein>
    <submittedName>
        <fullName evidence="1">Uncharacterized protein</fullName>
    </submittedName>
</protein>
<keyword evidence="2" id="KW-1185">Reference proteome</keyword>
<comment type="caution">
    <text evidence="1">The sequence shown here is derived from an EMBL/GenBank/DDBJ whole genome shotgun (WGS) entry which is preliminary data.</text>
</comment>
<sequence length="129" mass="14004">MLSCCLLYFMETGTMSNSSHIVEPHRVASCALEADCDDDDDDDDGVETGGYLILLLDTTWPPQCMGLASVSMTLSKITANNIQCTLSTVHFQSKQPVVLVTLSGSKVLQTFSKGLLKIFFGLVAFSLIF</sequence>
<dbReference type="Proteomes" id="UP001345963">
    <property type="component" value="Unassembled WGS sequence"/>
</dbReference>
<evidence type="ECO:0000313" key="2">
    <source>
        <dbReference type="Proteomes" id="UP001345963"/>
    </source>
</evidence>
<reference evidence="1 2" key="1">
    <citation type="submission" date="2021-07" db="EMBL/GenBank/DDBJ databases">
        <authorList>
            <person name="Palmer J.M."/>
        </authorList>
    </citation>
    <scope>NUCLEOTIDE SEQUENCE [LARGE SCALE GENOMIC DNA]</scope>
    <source>
        <strain evidence="1 2">AT_MEX2019</strain>
        <tissue evidence="1">Muscle</tissue>
    </source>
</reference>
<accession>A0ABU7AYQ2</accession>
<name>A0ABU7AYQ2_9TELE</name>
<gene>
    <name evidence="1" type="ORF">ATANTOWER_012898</name>
</gene>
<dbReference type="EMBL" id="JAHUTI010032230">
    <property type="protein sequence ID" value="MED6242975.1"/>
    <property type="molecule type" value="Genomic_DNA"/>
</dbReference>
<evidence type="ECO:0000313" key="1">
    <source>
        <dbReference type="EMBL" id="MED6242975.1"/>
    </source>
</evidence>
<proteinExistence type="predicted"/>